<evidence type="ECO:0000313" key="2">
    <source>
        <dbReference type="Proteomes" id="UP001157502"/>
    </source>
</evidence>
<accession>A0ACC2GWT4</accession>
<proteinExistence type="predicted"/>
<evidence type="ECO:0000313" key="1">
    <source>
        <dbReference type="EMBL" id="KAJ8008047.1"/>
    </source>
</evidence>
<dbReference type="Proteomes" id="UP001157502">
    <property type="component" value="Chromosome 8"/>
</dbReference>
<protein>
    <submittedName>
        <fullName evidence="1">Uncharacterized protein</fullName>
    </submittedName>
</protein>
<comment type="caution">
    <text evidence="1">The sequence shown here is derived from an EMBL/GenBank/DDBJ whole genome shotgun (WGS) entry which is preliminary data.</text>
</comment>
<organism evidence="1 2">
    <name type="scientific">Dallia pectoralis</name>
    <name type="common">Alaska blackfish</name>
    <dbReference type="NCBI Taxonomy" id="75939"/>
    <lineage>
        <taxon>Eukaryota</taxon>
        <taxon>Metazoa</taxon>
        <taxon>Chordata</taxon>
        <taxon>Craniata</taxon>
        <taxon>Vertebrata</taxon>
        <taxon>Euteleostomi</taxon>
        <taxon>Actinopterygii</taxon>
        <taxon>Neopterygii</taxon>
        <taxon>Teleostei</taxon>
        <taxon>Protacanthopterygii</taxon>
        <taxon>Esociformes</taxon>
        <taxon>Umbridae</taxon>
        <taxon>Dallia</taxon>
    </lineage>
</organism>
<sequence length="76" mass="8523">MEFNEGPTRATVPVEGHRLIPLYRFGAAAESKRSPRTPTQNSTLYSQTRQRAPNCPQQNRTRVAGKEPREAEGTAR</sequence>
<name>A0ACC2GWT4_DALPE</name>
<reference evidence="1" key="1">
    <citation type="submission" date="2021-05" db="EMBL/GenBank/DDBJ databases">
        <authorList>
            <person name="Pan Q."/>
            <person name="Jouanno E."/>
            <person name="Zahm M."/>
            <person name="Klopp C."/>
            <person name="Cabau C."/>
            <person name="Louis A."/>
            <person name="Berthelot C."/>
            <person name="Parey E."/>
            <person name="Roest Crollius H."/>
            <person name="Montfort J."/>
            <person name="Robinson-Rechavi M."/>
            <person name="Bouchez O."/>
            <person name="Lampietro C."/>
            <person name="Lopez Roques C."/>
            <person name="Donnadieu C."/>
            <person name="Postlethwait J."/>
            <person name="Bobe J."/>
            <person name="Dillon D."/>
            <person name="Chandos A."/>
            <person name="von Hippel F."/>
            <person name="Guiguen Y."/>
        </authorList>
    </citation>
    <scope>NUCLEOTIDE SEQUENCE</scope>
    <source>
        <strain evidence="1">YG-Jan2019</strain>
    </source>
</reference>
<keyword evidence="2" id="KW-1185">Reference proteome</keyword>
<dbReference type="EMBL" id="CM055735">
    <property type="protein sequence ID" value="KAJ8008047.1"/>
    <property type="molecule type" value="Genomic_DNA"/>
</dbReference>
<gene>
    <name evidence="1" type="ORF">DPEC_G00100720</name>
</gene>